<feature type="compositionally biased region" description="Basic and acidic residues" evidence="5">
    <location>
        <begin position="183"/>
        <end position="192"/>
    </location>
</feature>
<feature type="compositionally biased region" description="Basic and acidic residues" evidence="5">
    <location>
        <begin position="298"/>
        <end position="326"/>
    </location>
</feature>
<feature type="compositionally biased region" description="Acidic residues" evidence="5">
    <location>
        <begin position="166"/>
        <end position="182"/>
    </location>
</feature>
<dbReference type="InterPro" id="IPR013083">
    <property type="entry name" value="Znf_RING/FYVE/PHD"/>
</dbReference>
<comment type="caution">
    <text evidence="8">The sequence shown here is derived from an EMBL/GenBank/DDBJ whole genome shotgun (WGS) entry which is preliminary data.</text>
</comment>
<evidence type="ECO:0000256" key="2">
    <source>
        <dbReference type="ARBA" id="ARBA00022771"/>
    </source>
</evidence>
<dbReference type="InterPro" id="IPR019787">
    <property type="entry name" value="Znf_PHD-finger"/>
</dbReference>
<evidence type="ECO:0000259" key="7">
    <source>
        <dbReference type="PROSITE" id="PS50089"/>
    </source>
</evidence>
<evidence type="ECO:0000256" key="4">
    <source>
        <dbReference type="PROSITE-ProRule" id="PRU00175"/>
    </source>
</evidence>
<feature type="compositionally biased region" description="Acidic residues" evidence="5">
    <location>
        <begin position="492"/>
        <end position="521"/>
    </location>
</feature>
<keyword evidence="9" id="KW-1185">Reference proteome</keyword>
<dbReference type="Proteomes" id="UP001454036">
    <property type="component" value="Unassembled WGS sequence"/>
</dbReference>
<feature type="compositionally biased region" description="Acidic residues" evidence="5">
    <location>
        <begin position="252"/>
        <end position="263"/>
    </location>
</feature>
<feature type="region of interest" description="Disordered" evidence="5">
    <location>
        <begin position="298"/>
        <end position="341"/>
    </location>
</feature>
<evidence type="ECO:0000256" key="3">
    <source>
        <dbReference type="ARBA" id="ARBA00022833"/>
    </source>
</evidence>
<feature type="region of interest" description="Disordered" evidence="5">
    <location>
        <begin position="55"/>
        <end position="268"/>
    </location>
</feature>
<feature type="compositionally biased region" description="Acidic residues" evidence="5">
    <location>
        <begin position="131"/>
        <end position="145"/>
    </location>
</feature>
<feature type="compositionally biased region" description="Basic and acidic residues" evidence="5">
    <location>
        <begin position="388"/>
        <end position="422"/>
    </location>
</feature>
<organism evidence="8 9">
    <name type="scientific">Lithospermum erythrorhizon</name>
    <name type="common">Purple gromwell</name>
    <name type="synonym">Lithospermum officinale var. erythrorhizon</name>
    <dbReference type="NCBI Taxonomy" id="34254"/>
    <lineage>
        <taxon>Eukaryota</taxon>
        <taxon>Viridiplantae</taxon>
        <taxon>Streptophyta</taxon>
        <taxon>Embryophyta</taxon>
        <taxon>Tracheophyta</taxon>
        <taxon>Spermatophyta</taxon>
        <taxon>Magnoliopsida</taxon>
        <taxon>eudicotyledons</taxon>
        <taxon>Gunneridae</taxon>
        <taxon>Pentapetalae</taxon>
        <taxon>asterids</taxon>
        <taxon>lamiids</taxon>
        <taxon>Boraginales</taxon>
        <taxon>Boraginaceae</taxon>
        <taxon>Boraginoideae</taxon>
        <taxon>Lithospermeae</taxon>
        <taxon>Lithospermum</taxon>
    </lineage>
</organism>
<sequence>MARSKARSSDESDEDYLVGQDEEFEDSDDECNLTVDEEDLDEIVCGSEKEFVEKRKKVGRSKAKGGLHSWGRGTRKNRTVKPKRKRKALYKFVEEEDEEEEDCDDEDYDFDDRKKEVARPGKKKRTAHRDEEEEDGDGEDYDFDDETTKEVIRPRKKKRTAHRNVEDEEEVEEDNDDGDYNFDDEKTKEVIRPRKKKRTAHRVSEEEEEEEEEDDDDDDDDDEDYEFGDEKTKEVRRPRETKRTAHRRVREEVEEDDDDASDDENVKEVIIPRKKKGIARREVHGYIGNTDASSGVVKENEFVHKREKKRVSYREEGSDNVSDHSFVKPRRRKRGLNTEDNEDVSITSEEDFDVNKLKIVRKPRRKRTVRYREVDDEFGISQEEDFDNEKGPVDEKSTAEELVSYREEDVFGIKNDIPEVKRNKNASKSRNKKDVSYRDDDDDDYVGMDETDEDEEFKPNEINELDDGEELPLMKEMNLSEPMTENEISYREDDDFDGMDENDEDEEFRPDEINELDDEAECSLIEKEKVGKPVLQGKEVDYREDDGDYDGIDDNEEVEEFTPDEINDVDDKEEQPLQEKETSCREDDDDYDGINDDDEDEEFTPDEIDDLDDEEELRLMKQKKKVGRPTLQETRIRQRQKRKRKLMISKKAARRKPKGNYRLRRCTNDERVIKKNSVVEERSKKVHRRGKKRRLTMNSDSDLVSSGSSDYEFTISEEEREQIREANELCRNLITSSRSSILSEMSEEHKEVLPQRKRLTRKGKEKVEDVEVEVGKQVCGICLTEEGKSMIRGTLNCCSHYFCFACIMEWSKVESRCPLCKQRFATISKPAKCNTGFDLRTVVIQIPERDQVYQPSEEELQGFLDPYDNVICTECHQGGDDALMLLCDLCDSPAHTYCVGLGREVPEGNWYCDGCRPTALGSPNQQVLTPTVDHTTTTYGSIGSSPAPNIRETFDLNEMYVPDTPSTQDSCQVPSPRPPVGDGQLPSPGSGSGALTVLGRRRIQRQIHNILNNRWRHMDNRTREPPSSVSGRSLFGFQVGQNREFAVQHVATQQRVPENNLGLSWGLSDSTMPLMQHRDVLGVRFPHMREQSREHYPSTSTNPSFGTFIPNEFSGLNSRAGLEVGHQQLQPCSVGPSAGSDPGMSSHPYREVSPFPVEKPQIQSMVRSQLIRLSRDLQLAHSTFKDIARSSTHTILAICGAEHRQRDVHPVQTSLICHHTEGAGNVQTSRAKGPCFPCFDHFVKSVVSEIMRVRVPVSSKNNDFDNL</sequence>
<evidence type="ECO:0000256" key="1">
    <source>
        <dbReference type="ARBA" id="ARBA00022723"/>
    </source>
</evidence>
<dbReference type="SMART" id="SM00184">
    <property type="entry name" value="RING"/>
    <property type="match status" value="1"/>
</dbReference>
<feature type="compositionally biased region" description="Polar residues" evidence="5">
    <location>
        <begin position="964"/>
        <end position="973"/>
    </location>
</feature>
<feature type="compositionally biased region" description="Acidic residues" evidence="5">
    <location>
        <begin position="11"/>
        <end position="33"/>
    </location>
</feature>
<gene>
    <name evidence="8" type="ORF">LIER_27308</name>
</gene>
<reference evidence="8 9" key="1">
    <citation type="submission" date="2024-01" db="EMBL/GenBank/DDBJ databases">
        <title>The complete chloroplast genome sequence of Lithospermum erythrorhizon: insights into the phylogenetic relationship among Boraginaceae species and the maternal lineages of purple gromwells.</title>
        <authorList>
            <person name="Okada T."/>
            <person name="Watanabe K."/>
        </authorList>
    </citation>
    <scope>NUCLEOTIDE SEQUENCE [LARGE SCALE GENOMIC DNA]</scope>
</reference>
<dbReference type="AlphaFoldDB" id="A0AAV3RD43"/>
<dbReference type="SUPFAM" id="SSF57850">
    <property type="entry name" value="RING/U-box"/>
    <property type="match status" value="1"/>
</dbReference>
<feature type="compositionally biased region" description="Acidic residues" evidence="5">
    <location>
        <begin position="542"/>
        <end position="573"/>
    </location>
</feature>
<feature type="compositionally biased region" description="Basic and acidic residues" evidence="5">
    <location>
        <begin position="574"/>
        <end position="585"/>
    </location>
</feature>
<evidence type="ECO:0000313" key="9">
    <source>
        <dbReference type="Proteomes" id="UP001454036"/>
    </source>
</evidence>
<accession>A0AAV3RD43</accession>
<dbReference type="PROSITE" id="PS50089">
    <property type="entry name" value="ZF_RING_2"/>
    <property type="match status" value="1"/>
</dbReference>
<dbReference type="CDD" id="cd16574">
    <property type="entry name" value="RING-HC_Topors"/>
    <property type="match status" value="1"/>
</dbReference>
<dbReference type="PROSITE" id="PS50016">
    <property type="entry name" value="ZF_PHD_2"/>
    <property type="match status" value="1"/>
</dbReference>
<dbReference type="PANTHER" id="PTHR47177">
    <property type="entry name" value="F18C1.6 PROTEIN"/>
    <property type="match status" value="1"/>
</dbReference>
<keyword evidence="3" id="KW-0862">Zinc</keyword>
<dbReference type="EMBL" id="BAABME010008755">
    <property type="protein sequence ID" value="GAA0173760.1"/>
    <property type="molecule type" value="Genomic_DNA"/>
</dbReference>
<dbReference type="PROSITE" id="PS00518">
    <property type="entry name" value="ZF_RING_1"/>
    <property type="match status" value="1"/>
</dbReference>
<feature type="region of interest" description="Disordered" evidence="5">
    <location>
        <begin position="381"/>
        <end position="611"/>
    </location>
</feature>
<name>A0AAV3RD43_LITER</name>
<dbReference type="Pfam" id="PF00628">
    <property type="entry name" value="PHD"/>
    <property type="match status" value="1"/>
</dbReference>
<feature type="region of interest" description="Disordered" evidence="5">
    <location>
        <begin position="1"/>
        <end position="33"/>
    </location>
</feature>
<dbReference type="InterPro" id="IPR017907">
    <property type="entry name" value="Znf_RING_CS"/>
</dbReference>
<feature type="domain" description="RING-type" evidence="7">
    <location>
        <begin position="779"/>
        <end position="821"/>
    </location>
</feature>
<evidence type="ECO:0000256" key="5">
    <source>
        <dbReference type="SAM" id="MobiDB-lite"/>
    </source>
</evidence>
<evidence type="ECO:0000259" key="6">
    <source>
        <dbReference type="PROSITE" id="PS50016"/>
    </source>
</evidence>
<feature type="region of interest" description="Disordered" evidence="5">
    <location>
        <begin position="963"/>
        <end position="991"/>
    </location>
</feature>
<protein>
    <submittedName>
        <fullName evidence="8">Uncharacterized protein</fullName>
    </submittedName>
</protein>
<feature type="compositionally biased region" description="Basic residues" evidence="5">
    <location>
        <begin position="73"/>
        <end position="89"/>
    </location>
</feature>
<feature type="compositionally biased region" description="Basic and acidic residues" evidence="5">
    <location>
        <begin position="228"/>
        <end position="243"/>
    </location>
</feature>
<keyword evidence="2 4" id="KW-0863">Zinc-finger</keyword>
<evidence type="ECO:0000313" key="8">
    <source>
        <dbReference type="EMBL" id="GAA0173760.1"/>
    </source>
</evidence>
<dbReference type="PANTHER" id="PTHR47177:SF3">
    <property type="entry name" value="F18C1.6 PROTEIN"/>
    <property type="match status" value="1"/>
</dbReference>
<proteinExistence type="predicted"/>
<dbReference type="SMART" id="SM00249">
    <property type="entry name" value="PHD"/>
    <property type="match status" value="1"/>
</dbReference>
<dbReference type="InterPro" id="IPR011011">
    <property type="entry name" value="Znf_FYVE_PHD"/>
</dbReference>
<dbReference type="SUPFAM" id="SSF57903">
    <property type="entry name" value="FYVE/PHD zinc finger"/>
    <property type="match status" value="1"/>
</dbReference>
<keyword evidence="1" id="KW-0479">Metal-binding</keyword>
<feature type="domain" description="PHD-type" evidence="6">
    <location>
        <begin position="869"/>
        <end position="918"/>
    </location>
</feature>
<feature type="compositionally biased region" description="Acidic residues" evidence="5">
    <location>
        <begin position="94"/>
        <end position="110"/>
    </location>
</feature>
<feature type="compositionally biased region" description="Acidic residues" evidence="5">
    <location>
        <begin position="205"/>
        <end position="227"/>
    </location>
</feature>
<dbReference type="Pfam" id="PF13639">
    <property type="entry name" value="zf-RING_2"/>
    <property type="match status" value="1"/>
</dbReference>
<dbReference type="InterPro" id="IPR001841">
    <property type="entry name" value="Znf_RING"/>
</dbReference>
<dbReference type="InterPro" id="IPR001965">
    <property type="entry name" value="Znf_PHD"/>
</dbReference>
<feature type="compositionally biased region" description="Acidic residues" evidence="5">
    <location>
        <begin position="586"/>
        <end position="611"/>
    </location>
</feature>
<feature type="compositionally biased region" description="Acidic residues" evidence="5">
    <location>
        <begin position="439"/>
        <end position="456"/>
    </location>
</feature>
<dbReference type="Gene3D" id="3.30.40.10">
    <property type="entry name" value="Zinc/RING finger domain, C3HC4 (zinc finger)"/>
    <property type="match status" value="2"/>
</dbReference>
<dbReference type="GO" id="GO:0008270">
    <property type="term" value="F:zinc ion binding"/>
    <property type="evidence" value="ECO:0007669"/>
    <property type="project" value="UniProtKB-KW"/>
</dbReference>
<feature type="compositionally biased region" description="Basic residues" evidence="5">
    <location>
        <begin position="55"/>
        <end position="65"/>
    </location>
</feature>
<dbReference type="InterPro" id="IPR058746">
    <property type="entry name" value="Znf_RING-type_Topors"/>
</dbReference>